<dbReference type="InterPro" id="IPR013785">
    <property type="entry name" value="Aldolase_TIM"/>
</dbReference>
<reference evidence="7" key="1">
    <citation type="journal article" date="2019" name="Int. J. Syst. Evol. Microbiol.">
        <title>The Global Catalogue of Microorganisms (GCM) 10K type strain sequencing project: providing services to taxonomists for standard genome sequencing and annotation.</title>
        <authorList>
            <consortium name="The Broad Institute Genomics Platform"/>
            <consortium name="The Broad Institute Genome Sequencing Center for Infectious Disease"/>
            <person name="Wu L."/>
            <person name="Ma J."/>
        </authorList>
    </citation>
    <scope>NUCLEOTIDE SEQUENCE [LARGE SCALE GENOMIC DNA]</scope>
    <source>
        <strain evidence="7">JCM 17024</strain>
    </source>
</reference>
<evidence type="ECO:0000256" key="2">
    <source>
        <dbReference type="ARBA" id="ARBA00022723"/>
    </source>
</evidence>
<dbReference type="SFLD" id="SFLDG01067">
    <property type="entry name" value="SPASM/twitch_domain_containing"/>
    <property type="match status" value="1"/>
</dbReference>
<dbReference type="RefSeq" id="WP_344819919.1">
    <property type="nucleotide sequence ID" value="NZ_BAABCP010000001.1"/>
</dbReference>
<evidence type="ECO:0000256" key="1">
    <source>
        <dbReference type="ARBA" id="ARBA00022691"/>
    </source>
</evidence>
<evidence type="ECO:0000256" key="3">
    <source>
        <dbReference type="ARBA" id="ARBA00023004"/>
    </source>
</evidence>
<dbReference type="SFLD" id="SFLDG01072">
    <property type="entry name" value="dehydrogenase_like"/>
    <property type="match status" value="1"/>
</dbReference>
<dbReference type="SUPFAM" id="SSF102114">
    <property type="entry name" value="Radical SAM enzymes"/>
    <property type="match status" value="1"/>
</dbReference>
<protein>
    <submittedName>
        <fullName evidence="6">GRRM system radical SAM/SPASM domain protein</fullName>
    </submittedName>
</protein>
<dbReference type="Gene3D" id="3.20.20.70">
    <property type="entry name" value="Aldolase class I"/>
    <property type="match status" value="1"/>
</dbReference>
<comment type="caution">
    <text evidence="6">The sequence shown here is derived from an EMBL/GenBank/DDBJ whole genome shotgun (WGS) entry which is preliminary data.</text>
</comment>
<dbReference type="CDD" id="cd01335">
    <property type="entry name" value="Radical_SAM"/>
    <property type="match status" value="1"/>
</dbReference>
<dbReference type="Pfam" id="PF04055">
    <property type="entry name" value="Radical_SAM"/>
    <property type="match status" value="1"/>
</dbReference>
<accession>A0ABP7NDQ7</accession>
<dbReference type="InterPro" id="IPR023867">
    <property type="entry name" value="Sulphatase_maturase_rSAM"/>
</dbReference>
<evidence type="ECO:0000256" key="4">
    <source>
        <dbReference type="ARBA" id="ARBA00023014"/>
    </source>
</evidence>
<keyword evidence="2" id="KW-0479">Metal-binding</keyword>
<dbReference type="SFLD" id="SFLDS00029">
    <property type="entry name" value="Radical_SAM"/>
    <property type="match status" value="1"/>
</dbReference>
<organism evidence="6 7">
    <name type="scientific">Microbacterium soli</name>
    <dbReference type="NCBI Taxonomy" id="446075"/>
    <lineage>
        <taxon>Bacteria</taxon>
        <taxon>Bacillati</taxon>
        <taxon>Actinomycetota</taxon>
        <taxon>Actinomycetes</taxon>
        <taxon>Micrococcales</taxon>
        <taxon>Microbacteriaceae</taxon>
        <taxon>Microbacterium</taxon>
    </lineage>
</organism>
<proteinExistence type="predicted"/>
<dbReference type="EMBL" id="BAABCP010000001">
    <property type="protein sequence ID" value="GAA3944157.1"/>
    <property type="molecule type" value="Genomic_DNA"/>
</dbReference>
<gene>
    <name evidence="6" type="primary">grrM</name>
    <name evidence="6" type="ORF">GCM10022383_22560</name>
</gene>
<dbReference type="InterPro" id="IPR007197">
    <property type="entry name" value="rSAM"/>
</dbReference>
<dbReference type="PANTHER" id="PTHR43273:SF8">
    <property type="entry name" value="RADICAL SAM DOMAIN PROTEIN"/>
    <property type="match status" value="1"/>
</dbReference>
<dbReference type="InterPro" id="IPR058240">
    <property type="entry name" value="rSAM_sf"/>
</dbReference>
<sequence>MQPGTGCNLDCLYCYLPEHRDMRRMPLAVARATAETVNAWAQDRPGFEVFWHGGEPLAVGRRHFTDLLAPFSGVRHGVQTNATLINDAWCDVFAAYAIRVGVSIDGPPALSAARRTRSGQPAYGRIMRGIDCLRRNGISFTTIAVVSEPDPELAAEFYEFFVGLGTEALGVSIEQRVGANTRVGTGDPRRAQEFWIALTEAWMADPAIRIREIDRSLRHVRRALAGEQPAITDVDPLPTITCDGDVVLVAPELAGFHDPLGYGDFDSGNVLADPLHEILAEAGDRTTWLADHLAAVDACRGCASAQFCDGPSPADAYFERGRIDPGPTDHCRTTTMTLADTLCRPLLAAASSRITSI</sequence>
<dbReference type="PROSITE" id="PS51918">
    <property type="entry name" value="RADICAL_SAM"/>
    <property type="match status" value="1"/>
</dbReference>
<evidence type="ECO:0000313" key="6">
    <source>
        <dbReference type="EMBL" id="GAA3944157.1"/>
    </source>
</evidence>
<feature type="domain" description="Radical SAM core" evidence="5">
    <location>
        <begin position="1"/>
        <end position="218"/>
    </location>
</feature>
<evidence type="ECO:0000313" key="7">
    <source>
        <dbReference type="Proteomes" id="UP001501591"/>
    </source>
</evidence>
<dbReference type="PANTHER" id="PTHR43273">
    <property type="entry name" value="ANAEROBIC SULFATASE-MATURATING ENZYME HOMOLOG ASLB-RELATED"/>
    <property type="match status" value="1"/>
</dbReference>
<evidence type="ECO:0000259" key="5">
    <source>
        <dbReference type="PROSITE" id="PS51918"/>
    </source>
</evidence>
<keyword evidence="4" id="KW-0411">Iron-sulfur</keyword>
<keyword evidence="1" id="KW-0949">S-adenosyl-L-methionine</keyword>
<dbReference type="SFLD" id="SFLDG01386">
    <property type="entry name" value="main_SPASM_domain-containing"/>
    <property type="match status" value="1"/>
</dbReference>
<keyword evidence="7" id="KW-1185">Reference proteome</keyword>
<keyword evidence="3" id="KW-0408">Iron</keyword>
<name>A0ABP7NDQ7_9MICO</name>
<dbReference type="Proteomes" id="UP001501591">
    <property type="component" value="Unassembled WGS sequence"/>
</dbReference>